<dbReference type="InterPro" id="IPR051691">
    <property type="entry name" value="Metab_Enz_Cyan_OpOx_G3PDH"/>
</dbReference>
<gene>
    <name evidence="3" type="ORF">C0Z19_01430</name>
</gene>
<dbReference type="PRINTS" id="PR00368">
    <property type="entry name" value="FADPNR"/>
</dbReference>
<dbReference type="InterPro" id="IPR036188">
    <property type="entry name" value="FAD/NAD-bd_sf"/>
</dbReference>
<dbReference type="PRINTS" id="PR00469">
    <property type="entry name" value="PNDRDTASEII"/>
</dbReference>
<evidence type="ECO:0000256" key="1">
    <source>
        <dbReference type="ARBA" id="ARBA00023002"/>
    </source>
</evidence>
<dbReference type="InterPro" id="IPR023753">
    <property type="entry name" value="FAD/NAD-binding_dom"/>
</dbReference>
<dbReference type="InterPro" id="IPR041854">
    <property type="entry name" value="BFD-like_2Fe2S-bd_dom_sf"/>
</dbReference>
<dbReference type="GO" id="GO:0016491">
    <property type="term" value="F:oxidoreductase activity"/>
    <property type="evidence" value="ECO:0007669"/>
    <property type="project" value="UniProtKB-KW"/>
</dbReference>
<dbReference type="PIRSF" id="PIRSF037495">
    <property type="entry name" value="Opine_OX_OoxA/HcnB"/>
    <property type="match status" value="1"/>
</dbReference>
<accession>A0A2N7WG69</accession>
<dbReference type="PANTHER" id="PTHR42949:SF3">
    <property type="entry name" value="ANAEROBIC GLYCEROL-3-PHOSPHATE DEHYDROGENASE SUBUNIT B"/>
    <property type="match status" value="1"/>
</dbReference>
<feature type="domain" description="FAD/NAD(P)-binding" evidence="2">
    <location>
        <begin position="5"/>
        <end position="297"/>
    </location>
</feature>
<dbReference type="SUPFAM" id="SSF51905">
    <property type="entry name" value="FAD/NAD(P)-binding domain"/>
    <property type="match status" value="1"/>
</dbReference>
<evidence type="ECO:0000313" key="3">
    <source>
        <dbReference type="EMBL" id="PMS28407.1"/>
    </source>
</evidence>
<sequence length="432" mass="45020">MKATFDLVIVGAGPAGLAAAHAAASSGMRIALIDDNPQAGGQIWRQGPGLVPPTAMRATLEALIRNPNVKHYAGTSVSSFPTSREMIVVSASEGGVSISFGQLIIASGARERLLPFAGWTLPGVTGAGGLQALIKGGMPVRGERIVLAGSGPLLIAVLATARAAGARVVAVIEQAPWRSLLKFGCSLSATPSKVLQAVRLTRGFAQTRYWPGSIVREALGDSRVEAVVVRRGESDITLACDRLACGYGLVPNVSLGQALGCALASGAIEVDEAQRTSVPGVFAAGECTGVGGMELARVEGEIAGLGAGARAIPASLLRERARWQRFAQHVASAFEPGERATAWPGAKTILCRCEDVTFGEVAAHATWRDAKLHTRCGMGPCQGRICGTAVQTYFGWDIAVPRPPHSPTRIGAWLEANRDMQPVALPEDDARL</sequence>
<keyword evidence="1" id="KW-0560">Oxidoreductase</keyword>
<dbReference type="Proteomes" id="UP000235347">
    <property type="component" value="Unassembled WGS sequence"/>
</dbReference>
<dbReference type="Pfam" id="PF07992">
    <property type="entry name" value="Pyr_redox_2"/>
    <property type="match status" value="1"/>
</dbReference>
<dbReference type="PANTHER" id="PTHR42949">
    <property type="entry name" value="ANAEROBIC GLYCEROL-3-PHOSPHATE DEHYDROGENASE SUBUNIT B"/>
    <property type="match status" value="1"/>
</dbReference>
<dbReference type="EMBL" id="PNYB01000001">
    <property type="protein sequence ID" value="PMS28407.1"/>
    <property type="molecule type" value="Genomic_DNA"/>
</dbReference>
<protein>
    <submittedName>
        <fullName evidence="3">FAD/NAD(P)-binding oxidoreductase</fullName>
    </submittedName>
</protein>
<evidence type="ECO:0000259" key="2">
    <source>
        <dbReference type="Pfam" id="PF07992"/>
    </source>
</evidence>
<reference evidence="3 4" key="1">
    <citation type="submission" date="2018-01" db="EMBL/GenBank/DDBJ databases">
        <title>Whole genome analyses suggest that Burkholderia sensu lato contains two further novel genera in the rhizoxinica-symbiotica group Mycetohabitans gen. nov., and Trinickia gen. nov.: implications for the evolution of diazotrophy and nodulation in the Burkholderiaceae.</title>
        <authorList>
            <person name="Estrada-de los Santos P."/>
            <person name="Palmer M."/>
            <person name="Chavez-Ramirez B."/>
            <person name="Beukes C."/>
            <person name="Steenkamp E.T."/>
            <person name="Hirsch A.M."/>
            <person name="Manyaka P."/>
            <person name="Maluk M."/>
            <person name="Lafos M."/>
            <person name="Crook M."/>
            <person name="Gross E."/>
            <person name="Simon M.F."/>
            <person name="Bueno dos Reis Junior F."/>
            <person name="Poole P.S."/>
            <person name="Venter S.N."/>
            <person name="James E.K."/>
        </authorList>
    </citation>
    <scope>NUCLEOTIDE SEQUENCE [LARGE SCALE GENOMIC DNA]</scope>
    <source>
        <strain evidence="3 4">GP25-8</strain>
    </source>
</reference>
<dbReference type="RefSeq" id="WP_102607996.1">
    <property type="nucleotide sequence ID" value="NZ_CADIKD010000006.1"/>
</dbReference>
<dbReference type="Gene3D" id="1.10.10.1100">
    <property type="entry name" value="BFD-like [2Fe-2S]-binding domain"/>
    <property type="match status" value="1"/>
</dbReference>
<dbReference type="InterPro" id="IPR017224">
    <property type="entry name" value="Opine_Oxase_asu/HCN_bsu"/>
</dbReference>
<organism evidence="3 4">
    <name type="scientific">Trinickia soli</name>
    <dbReference type="NCBI Taxonomy" id="380675"/>
    <lineage>
        <taxon>Bacteria</taxon>
        <taxon>Pseudomonadati</taxon>
        <taxon>Pseudomonadota</taxon>
        <taxon>Betaproteobacteria</taxon>
        <taxon>Burkholderiales</taxon>
        <taxon>Burkholderiaceae</taxon>
        <taxon>Trinickia</taxon>
    </lineage>
</organism>
<evidence type="ECO:0000313" key="4">
    <source>
        <dbReference type="Proteomes" id="UP000235347"/>
    </source>
</evidence>
<keyword evidence="4" id="KW-1185">Reference proteome</keyword>
<dbReference type="Gene3D" id="3.50.50.60">
    <property type="entry name" value="FAD/NAD(P)-binding domain"/>
    <property type="match status" value="2"/>
</dbReference>
<comment type="caution">
    <text evidence="3">The sequence shown here is derived from an EMBL/GenBank/DDBJ whole genome shotgun (WGS) entry which is preliminary data.</text>
</comment>
<dbReference type="AlphaFoldDB" id="A0A2N7WG69"/>
<name>A0A2N7WG69_9BURK</name>
<proteinExistence type="predicted"/>